<evidence type="ECO:0000256" key="13">
    <source>
        <dbReference type="PROSITE-ProRule" id="PRU00076"/>
    </source>
</evidence>
<dbReference type="SUPFAM" id="SSF117281">
    <property type="entry name" value="Kelch motif"/>
    <property type="match status" value="1"/>
</dbReference>
<organism>
    <name type="scientific">Branchiostoma floridae</name>
    <name type="common">Florida lancelet</name>
    <name type="synonym">Amphioxus</name>
    <dbReference type="NCBI Taxonomy" id="7739"/>
    <lineage>
        <taxon>Eukaryota</taxon>
        <taxon>Metazoa</taxon>
        <taxon>Chordata</taxon>
        <taxon>Cephalochordata</taxon>
        <taxon>Leptocardii</taxon>
        <taxon>Amphioxiformes</taxon>
        <taxon>Branchiostomatidae</taxon>
        <taxon>Branchiostoma</taxon>
    </lineage>
</organism>
<dbReference type="SMART" id="SM00423">
    <property type="entry name" value="PSI"/>
    <property type="match status" value="4"/>
</dbReference>
<name>C3YRE2_BRAFL</name>
<evidence type="ECO:0000256" key="9">
    <source>
        <dbReference type="ARBA" id="ARBA00023136"/>
    </source>
</evidence>
<keyword evidence="5" id="KW-0732">Signal</keyword>
<dbReference type="PROSITE" id="PS01248">
    <property type="entry name" value="EGF_LAM_1"/>
    <property type="match status" value="1"/>
</dbReference>
<comment type="caution">
    <text evidence="13">Lacks conserved residue(s) required for the propagation of feature annotation.</text>
</comment>
<feature type="domain" description="CUB" evidence="16">
    <location>
        <begin position="26"/>
        <end position="142"/>
    </location>
</feature>
<evidence type="ECO:0000256" key="3">
    <source>
        <dbReference type="ARBA" id="ARBA00022536"/>
    </source>
</evidence>
<evidence type="ECO:0000256" key="2">
    <source>
        <dbReference type="ARBA" id="ARBA00022441"/>
    </source>
</evidence>
<keyword evidence="3 13" id="KW-0245">EGF-like domain</keyword>
<dbReference type="FunFam" id="2.10.25.10:FF:000079">
    <property type="entry name" value="Attractin like 1"/>
    <property type="match status" value="1"/>
</dbReference>
<dbReference type="InterPro" id="IPR000742">
    <property type="entry name" value="EGF"/>
</dbReference>
<dbReference type="EMBL" id="GG666547">
    <property type="protein sequence ID" value="EEN57139.1"/>
    <property type="molecule type" value="Genomic_DNA"/>
</dbReference>
<dbReference type="Pfam" id="PF24973">
    <property type="entry name" value="EGF_LMN_ATRN"/>
    <property type="match status" value="1"/>
</dbReference>
<dbReference type="SMART" id="SM00612">
    <property type="entry name" value="Kelch"/>
    <property type="match status" value="3"/>
</dbReference>
<dbReference type="InterPro" id="IPR056737">
    <property type="entry name" value="Beta-prop_ATRN-MKLN-like"/>
</dbReference>
<dbReference type="InterPro" id="IPR015915">
    <property type="entry name" value="Kelch-typ_b-propeller"/>
</dbReference>
<dbReference type="Pfam" id="PF24972">
    <property type="entry name" value="GBD_ATRN"/>
    <property type="match status" value="1"/>
</dbReference>
<dbReference type="FunFam" id="2.60.120.290:FF:000008">
    <property type="entry name" value="Attractin like 1"/>
    <property type="match status" value="1"/>
</dbReference>
<dbReference type="SMART" id="SM00181">
    <property type="entry name" value="EGF"/>
    <property type="match status" value="5"/>
</dbReference>
<proteinExistence type="predicted"/>
<dbReference type="InterPro" id="IPR056732">
    <property type="entry name" value="GBD_ATRN"/>
</dbReference>
<dbReference type="InterPro" id="IPR000859">
    <property type="entry name" value="CUB_dom"/>
</dbReference>
<accession>C3YRE2</accession>
<evidence type="ECO:0000256" key="1">
    <source>
        <dbReference type="ARBA" id="ARBA00004167"/>
    </source>
</evidence>
<evidence type="ECO:0000256" key="5">
    <source>
        <dbReference type="ARBA" id="ARBA00022729"/>
    </source>
</evidence>
<dbReference type="PANTHER" id="PTHR46376">
    <property type="entry name" value="LEUCINE-ZIPPER-LIKE TRANSCRIPTIONAL REGULATOR 1"/>
    <property type="match status" value="1"/>
</dbReference>
<dbReference type="Pfam" id="PF24981">
    <property type="entry name" value="Beta-prop_ATRN-LZTR1"/>
    <property type="match status" value="1"/>
</dbReference>
<keyword evidence="9 15" id="KW-0472">Membrane</keyword>
<dbReference type="InterPro" id="IPR016201">
    <property type="entry name" value="PSI"/>
</dbReference>
<dbReference type="CDD" id="cd00041">
    <property type="entry name" value="CUB"/>
    <property type="match status" value="1"/>
</dbReference>
<dbReference type="PROSITE" id="PS50027">
    <property type="entry name" value="EGF_LAM_2"/>
    <property type="match status" value="1"/>
</dbReference>
<evidence type="ECO:0000256" key="12">
    <source>
        <dbReference type="ARBA" id="ARBA00023292"/>
    </source>
</evidence>
<dbReference type="AlphaFoldDB" id="C3YRE2"/>
<protein>
    <recommendedName>
        <fullName evidence="20">CUB domain-containing protein</fullName>
    </recommendedName>
</protein>
<dbReference type="FunFam" id="2.120.10.80:FF:000235">
    <property type="entry name" value="Uncharacterized protein"/>
    <property type="match status" value="1"/>
</dbReference>
<sequence length="1230" mass="134513">NCVHGQCSEGECVCDRGWNGDRCQYCGGRFRLTSNSGVITDGPSNYTTVTKCTWLIDSGRVGSTIRLRFNEFATECSWDHVYVYDGDSVFAPLVATFSGLMTHLQPNRTSYELTTTSGYAYLHFFSDAAYNMSGFNISYSLNACPLDCSGHGTCDSSSVCTCQQGWKGDACNEPACPNLCSNHGHCDYSGTLDCICNPGYRGADCSACSPAGDDCNHTDAQVVWERERPGLPGRSSHVCVQQDVWMWIVGGYTFSSASFYNLIRYHLVENTWSPVTPTTAVNPVERYGHTAVLYGDKIIMFGGLVEGRVVTNETWAFDTVLHQWEQLSQAGLALEGHSANIVDSKGIIFELLFDLTATDKWRSVETSGAAVSGSYGHTSVYDQVSGKIYVHGGYTVLKKNRYTVSDFTYAFDPETGQWCVGKCSGVPRYLHSAVTIGGFMLVFGGNTHNDTSTSSGAKCFSADYLAYDLECHSWQHLPGPGPDYQPHRFGHSAIVLNRTMVVFGGFNSVLLGDILKYSTGDCSMIEEEEVCTSSQPGAVCVWTEVGCMDRQAAAQLGETRQCPPITGSCGTFSDCGTCVTSIHTCQWCTDDSTCKTTCEGTEAVSNLQSCPAVPVCNTFNCNDCQDRPGCHWQSEECKQGMKAIFHLFGGIMPQRLYINDCSMQHSNSWLYCISSCQHCLKLSSPYPLQSTFNLGGSGYTVLRFLLFAGGISDQLLCKVQVNCTGHGQGFAYKNAVSLSTAEVAPCKQPCSHRLDIVNCTQADCMWCSNQKRCVDSNAYVPSFPYGQCLEWCTKADGCPGECSSLRTCEVCQQQPECGWCDDGSQTGLGGCVEGSSAGPMVGGSDGDFQLNTTVCPASRWYFTSCPECQCNGHSTCNNTNVCQQCQDLTQGTHCEQCVPGYYGDATNGGNCTVCQCHGHADYCNAQNGDCFCNTKGIIGKGCDRCDVSHRYFGDAVTGTCYYDLLIDYQFTFNLSKSDEKYYTGINFMNIPSHASRDVTFTINTSAMATMNITIATSDPGGKVLVSAADFTFYKSVYSHVDYSFGSSQNTTFYVIVYNFTTPFWLQVTFSQHGSILDLVQFFVTFFSCFLSLLLVAGIFWKVKQRVDTFRRRREMIIEMAQMASRPFSKVMLEMEINTEPPDGVNKRKQRRPGAISLEPLAGNKAAVLSVFMHLSTGDSSQPAVGHTGLAVGSTLVAVEHSSKPAEGKDKQPMSLWHRKHHSPTHIGTCI</sequence>
<evidence type="ECO:0000256" key="14">
    <source>
        <dbReference type="PROSITE-ProRule" id="PRU00460"/>
    </source>
</evidence>
<dbReference type="Pfam" id="PF00431">
    <property type="entry name" value="CUB"/>
    <property type="match status" value="1"/>
</dbReference>
<keyword evidence="4 15" id="KW-0812">Transmembrane</keyword>
<keyword evidence="2" id="KW-0880">Kelch repeat</keyword>
<dbReference type="InterPro" id="IPR006652">
    <property type="entry name" value="Kelch_1"/>
</dbReference>
<dbReference type="PROSITE" id="PS01180">
    <property type="entry name" value="CUB"/>
    <property type="match status" value="1"/>
</dbReference>
<dbReference type="InterPro" id="IPR035914">
    <property type="entry name" value="Sperma_CUB_dom_sf"/>
</dbReference>
<dbReference type="InterPro" id="IPR056863">
    <property type="entry name" value="LMN_ATRN_NET-like_EGF"/>
</dbReference>
<evidence type="ECO:0008006" key="20">
    <source>
        <dbReference type="Google" id="ProtNLM"/>
    </source>
</evidence>
<feature type="domain" description="EGF-like" evidence="17">
    <location>
        <begin position="172"/>
        <end position="206"/>
    </location>
</feature>
<dbReference type="FunCoup" id="C3YRE2">
    <property type="interactions" value="70"/>
</dbReference>
<feature type="transmembrane region" description="Helical" evidence="15">
    <location>
        <begin position="1078"/>
        <end position="1102"/>
    </location>
</feature>
<evidence type="ECO:0000256" key="11">
    <source>
        <dbReference type="ARBA" id="ARBA00023180"/>
    </source>
</evidence>
<feature type="domain" description="Laminin EGF-like" evidence="18">
    <location>
        <begin position="868"/>
        <end position="913"/>
    </location>
</feature>
<evidence type="ECO:0000256" key="8">
    <source>
        <dbReference type="ARBA" id="ARBA00022989"/>
    </source>
</evidence>
<evidence type="ECO:0000256" key="7">
    <source>
        <dbReference type="ARBA" id="ARBA00022737"/>
    </source>
</evidence>
<dbReference type="STRING" id="7739.C3YRE2"/>
<dbReference type="Gene3D" id="2.60.120.290">
    <property type="entry name" value="Spermadhesin, CUB domain"/>
    <property type="match status" value="1"/>
</dbReference>
<keyword evidence="11" id="KW-0325">Glycoprotein</keyword>
<feature type="non-terminal residue" evidence="19">
    <location>
        <position position="1"/>
    </location>
</feature>
<dbReference type="SMART" id="SM00042">
    <property type="entry name" value="CUB"/>
    <property type="match status" value="1"/>
</dbReference>
<dbReference type="CDD" id="cd00055">
    <property type="entry name" value="EGF_Lam"/>
    <property type="match status" value="1"/>
</dbReference>
<dbReference type="PROSITE" id="PS00022">
    <property type="entry name" value="EGF_1"/>
    <property type="match status" value="2"/>
</dbReference>
<evidence type="ECO:0000256" key="6">
    <source>
        <dbReference type="ARBA" id="ARBA00022734"/>
    </source>
</evidence>
<feature type="disulfide bond" evidence="13">
    <location>
        <begin position="196"/>
        <end position="205"/>
    </location>
</feature>
<keyword evidence="8 15" id="KW-1133">Transmembrane helix</keyword>
<dbReference type="Pfam" id="PF00053">
    <property type="entry name" value="EGF_laminin"/>
    <property type="match status" value="1"/>
</dbReference>
<feature type="disulfide bond" evidence="14">
    <location>
        <begin position="885"/>
        <end position="894"/>
    </location>
</feature>
<evidence type="ECO:0000259" key="16">
    <source>
        <dbReference type="PROSITE" id="PS01180"/>
    </source>
</evidence>
<dbReference type="GO" id="GO:0016020">
    <property type="term" value="C:membrane"/>
    <property type="evidence" value="ECO:0007669"/>
    <property type="project" value="UniProtKB-SubCell"/>
</dbReference>
<evidence type="ECO:0000256" key="10">
    <source>
        <dbReference type="ARBA" id="ARBA00023157"/>
    </source>
</evidence>
<keyword evidence="6" id="KW-0430">Lectin</keyword>
<dbReference type="InterPro" id="IPR002049">
    <property type="entry name" value="LE_dom"/>
</dbReference>
<dbReference type="SUPFAM" id="SSF57196">
    <property type="entry name" value="EGF/Laminin"/>
    <property type="match status" value="1"/>
</dbReference>
<keyword evidence="7" id="KW-0677">Repeat</keyword>
<dbReference type="PANTHER" id="PTHR46376:SF2">
    <property type="entry name" value="DISTRACTED, ISOFORM B"/>
    <property type="match status" value="1"/>
</dbReference>
<dbReference type="Gene3D" id="2.10.25.10">
    <property type="entry name" value="Laminin"/>
    <property type="match status" value="3"/>
</dbReference>
<evidence type="ECO:0000256" key="15">
    <source>
        <dbReference type="SAM" id="Phobius"/>
    </source>
</evidence>
<feature type="disulfide bond" evidence="13">
    <location>
        <begin position="176"/>
        <end position="186"/>
    </location>
</feature>
<dbReference type="InParanoid" id="C3YRE2"/>
<dbReference type="GO" id="GO:0030246">
    <property type="term" value="F:carbohydrate binding"/>
    <property type="evidence" value="ECO:0007669"/>
    <property type="project" value="UniProtKB-KW"/>
</dbReference>
<dbReference type="Gene3D" id="2.120.10.80">
    <property type="entry name" value="Kelch-type beta propeller"/>
    <property type="match status" value="2"/>
</dbReference>
<dbReference type="eggNOG" id="KOG1388">
    <property type="taxonomic scope" value="Eukaryota"/>
</dbReference>
<dbReference type="SUPFAM" id="SSF49854">
    <property type="entry name" value="Spermadhesin, CUB domain"/>
    <property type="match status" value="1"/>
</dbReference>
<evidence type="ECO:0000259" key="18">
    <source>
        <dbReference type="PROSITE" id="PS50027"/>
    </source>
</evidence>
<evidence type="ECO:0000313" key="19">
    <source>
        <dbReference type="EMBL" id="EEN57139.1"/>
    </source>
</evidence>
<dbReference type="Pfam" id="PF23106">
    <property type="entry name" value="EGF_Teneurin"/>
    <property type="match status" value="2"/>
</dbReference>
<gene>
    <name evidence="19" type="ORF">BRAFLDRAFT_214610</name>
</gene>
<comment type="subcellular location">
    <subcellularLocation>
        <location evidence="1">Membrane</location>
        <topology evidence="1">Single-pass membrane protein</topology>
    </subcellularLocation>
</comment>
<evidence type="ECO:0000256" key="4">
    <source>
        <dbReference type="ARBA" id="ARBA00022692"/>
    </source>
</evidence>
<evidence type="ECO:0000259" key="17">
    <source>
        <dbReference type="PROSITE" id="PS50026"/>
    </source>
</evidence>
<dbReference type="SMART" id="SM00180">
    <property type="entry name" value="EGF_Lam"/>
    <property type="match status" value="2"/>
</dbReference>
<feature type="disulfide bond" evidence="14">
    <location>
        <begin position="897"/>
        <end position="911"/>
    </location>
</feature>
<keyword evidence="10 13" id="KW-1015">Disulfide bond</keyword>
<reference evidence="19" key="1">
    <citation type="journal article" date="2008" name="Nature">
        <title>The amphioxus genome and the evolution of the chordate karyotype.</title>
        <authorList>
            <consortium name="US DOE Joint Genome Institute (JGI-PGF)"/>
            <person name="Putnam N.H."/>
            <person name="Butts T."/>
            <person name="Ferrier D.E.K."/>
            <person name="Furlong R.F."/>
            <person name="Hellsten U."/>
            <person name="Kawashima T."/>
            <person name="Robinson-Rechavi M."/>
            <person name="Shoguchi E."/>
            <person name="Terry A."/>
            <person name="Yu J.-K."/>
            <person name="Benito-Gutierrez E.L."/>
            <person name="Dubchak I."/>
            <person name="Garcia-Fernandez J."/>
            <person name="Gibson-Brown J.J."/>
            <person name="Grigoriev I.V."/>
            <person name="Horton A.C."/>
            <person name="de Jong P.J."/>
            <person name="Jurka J."/>
            <person name="Kapitonov V.V."/>
            <person name="Kohara Y."/>
            <person name="Kuroki Y."/>
            <person name="Lindquist E."/>
            <person name="Lucas S."/>
            <person name="Osoegawa K."/>
            <person name="Pennacchio L.A."/>
            <person name="Salamov A.A."/>
            <person name="Satou Y."/>
            <person name="Sauka-Spengler T."/>
            <person name="Schmutz J."/>
            <person name="Shin-I T."/>
            <person name="Toyoda A."/>
            <person name="Bronner-Fraser M."/>
            <person name="Fujiyama A."/>
            <person name="Holland L.Z."/>
            <person name="Holland P.W.H."/>
            <person name="Satoh N."/>
            <person name="Rokhsar D.S."/>
        </authorList>
    </citation>
    <scope>NUCLEOTIDE SEQUENCE [LARGE SCALE GENOMIC DNA]</scope>
    <source>
        <strain evidence="19">S238N-H82</strain>
        <tissue evidence="19">Testes</tissue>
    </source>
</reference>
<dbReference type="InterPro" id="IPR051568">
    <property type="entry name" value="LZTR1/Attractin"/>
</dbReference>
<keyword evidence="12 14" id="KW-0424">Laminin EGF-like domain</keyword>
<dbReference type="PROSITE" id="PS50026">
    <property type="entry name" value="EGF_3"/>
    <property type="match status" value="1"/>
</dbReference>